<dbReference type="NCBIfam" id="TIGR01196">
    <property type="entry name" value="edd"/>
    <property type="match status" value="1"/>
</dbReference>
<name>A0A0F9WDM3_9ZZZZ</name>
<protein>
    <recommendedName>
        <fullName evidence="12">Phosphogluconate dehydratase</fullName>
    </recommendedName>
</protein>
<dbReference type="InterPro" id="IPR037237">
    <property type="entry name" value="IlvD/EDD_N"/>
</dbReference>
<evidence type="ECO:0000256" key="1">
    <source>
        <dbReference type="ARBA" id="ARBA00006486"/>
    </source>
</evidence>
<dbReference type="InterPro" id="IPR042096">
    <property type="entry name" value="Dihydro-acid_dehy_C"/>
</dbReference>
<dbReference type="GO" id="GO:0004456">
    <property type="term" value="F:phosphogluconate dehydratase activity"/>
    <property type="evidence" value="ECO:0007669"/>
    <property type="project" value="InterPro"/>
</dbReference>
<dbReference type="PANTHER" id="PTHR43661">
    <property type="entry name" value="D-XYLONATE DEHYDRATASE"/>
    <property type="match status" value="1"/>
</dbReference>
<evidence type="ECO:0000256" key="3">
    <source>
        <dbReference type="ARBA" id="ARBA00022723"/>
    </source>
</evidence>
<organism evidence="11">
    <name type="scientific">marine sediment metagenome</name>
    <dbReference type="NCBI Taxonomy" id="412755"/>
    <lineage>
        <taxon>unclassified sequences</taxon>
        <taxon>metagenomes</taxon>
        <taxon>ecological metagenomes</taxon>
    </lineage>
</organism>
<dbReference type="InterPro" id="IPR020558">
    <property type="entry name" value="DiOHA_6PGluconate_deHydtase_CS"/>
</dbReference>
<evidence type="ECO:0000256" key="4">
    <source>
        <dbReference type="ARBA" id="ARBA00023004"/>
    </source>
</evidence>
<dbReference type="Gene3D" id="3.50.30.80">
    <property type="entry name" value="IlvD/EDD C-terminal domain-like"/>
    <property type="match status" value="1"/>
</dbReference>
<dbReference type="AlphaFoldDB" id="A0A0F9WDM3"/>
<evidence type="ECO:0000259" key="10">
    <source>
        <dbReference type="Pfam" id="PF24877"/>
    </source>
</evidence>
<comment type="similarity">
    <text evidence="1">Belongs to the IlvD/Edd family.</text>
</comment>
<dbReference type="HAMAP" id="MF_02094">
    <property type="entry name" value="Edd"/>
    <property type="match status" value="1"/>
</dbReference>
<dbReference type="GO" id="GO:0005829">
    <property type="term" value="C:cytosol"/>
    <property type="evidence" value="ECO:0007669"/>
    <property type="project" value="TreeGrafter"/>
</dbReference>
<comment type="caution">
    <text evidence="11">The sequence shown here is derived from an EMBL/GenBank/DDBJ whole genome shotgun (WGS) entry which is preliminary data.</text>
</comment>
<dbReference type="Pfam" id="PF00920">
    <property type="entry name" value="ILVD_EDD_N"/>
    <property type="match status" value="1"/>
</dbReference>
<proteinExistence type="inferred from homology"/>
<evidence type="ECO:0000259" key="9">
    <source>
        <dbReference type="Pfam" id="PF00920"/>
    </source>
</evidence>
<sequence>MPQTINTTVEAVTERIRTRSQQTRQTYLSNAQRTMARFPPRKTLSCGNIAHAFAACSAPDKTRIAGMQTANLGIVTAYNDMLSAHQPLQSYPDIIKATAAEHDCTAQVAGGVPAMCDGVTQGQPGMELSLFSREVIAMATAVSLSHNVFDGILCLGVCDKIVPGLLIGALQFGHLPAGFIPAGPMGPGVPNKTKAEVRQRYAQGRAEREELLAVESGSYHSPGTCNFYGTANSNQVMVEMLGVQLAGASFVNPDDPLREALTKETVRRVLAATEQGNQPRPLTELICEASLVNAAVALLASGGSTNHTLHLVAIARAAGIVLTWQDLDELSHVTPLLARVYPNGEADVNAFQQAGGMAYLVRELRSAGLLNEDVHSLMGDGMDMYTRQPVLTGSGDVEWVEYDAPSQRLDVLRPINNAFSAHGGLKLIHGNLGEGVVKTSAVKPEHQHIEAPCRVFDSQDDMVAAFKAGELQQDVIAVVRFQGPKANGMPELHQLTPCLGALQDQGFRVALVTDGRMSGASGKVAAAIHMSPEALDGGPLARLRDGDHLSLDASTGLLQVLVDDDILQARDAAIFTPDEDTLPDSLGRGLFSTFRRAAGVAHNGASVFD</sequence>
<dbReference type="FunFam" id="3.50.30.80:FF:000001">
    <property type="entry name" value="Dihydroxy-acid dehydratase"/>
    <property type="match status" value="1"/>
</dbReference>
<gene>
    <name evidence="11" type="ORF">LCGC14_0020220</name>
</gene>
<dbReference type="SUPFAM" id="SSF52016">
    <property type="entry name" value="LeuD/IlvD-like"/>
    <property type="match status" value="1"/>
</dbReference>
<evidence type="ECO:0000256" key="6">
    <source>
        <dbReference type="ARBA" id="ARBA00023064"/>
    </source>
</evidence>
<reference evidence="11" key="1">
    <citation type="journal article" date="2015" name="Nature">
        <title>Complex archaea that bridge the gap between prokaryotes and eukaryotes.</title>
        <authorList>
            <person name="Spang A."/>
            <person name="Saw J.H."/>
            <person name="Jorgensen S.L."/>
            <person name="Zaremba-Niedzwiedzka K."/>
            <person name="Martijn J."/>
            <person name="Lind A.E."/>
            <person name="van Eijk R."/>
            <person name="Schleper C."/>
            <person name="Guy L."/>
            <person name="Ettema T.J."/>
        </authorList>
    </citation>
    <scope>NUCLEOTIDE SEQUENCE</scope>
</reference>
<accession>A0A0F9WDM3</accession>
<evidence type="ECO:0000313" key="11">
    <source>
        <dbReference type="EMBL" id="KKO10543.1"/>
    </source>
</evidence>
<keyword evidence="6" id="KW-0311">Gluconate utilization</keyword>
<dbReference type="PROSITE" id="PS00887">
    <property type="entry name" value="ILVD_EDD_2"/>
    <property type="match status" value="1"/>
</dbReference>
<evidence type="ECO:0000256" key="7">
    <source>
        <dbReference type="ARBA" id="ARBA00023239"/>
    </source>
</evidence>
<dbReference type="EMBL" id="LAZR01000004">
    <property type="protein sequence ID" value="KKO10543.1"/>
    <property type="molecule type" value="Genomic_DNA"/>
</dbReference>
<feature type="domain" description="Dihydroxy-acid/6-phosphogluconate dehydratase C-terminal" evidence="10">
    <location>
        <begin position="410"/>
        <end position="605"/>
    </location>
</feature>
<dbReference type="PANTHER" id="PTHR43661:SF1">
    <property type="entry name" value="PHOSPHOGLUCONATE DEHYDRATASE"/>
    <property type="match status" value="1"/>
</dbReference>
<dbReference type="GO" id="GO:0009255">
    <property type="term" value="P:Entner-Doudoroff pathway through 6-phosphogluconate"/>
    <property type="evidence" value="ECO:0007669"/>
    <property type="project" value="InterPro"/>
</dbReference>
<evidence type="ECO:0000256" key="2">
    <source>
        <dbReference type="ARBA" id="ARBA00022485"/>
    </source>
</evidence>
<dbReference type="InterPro" id="IPR004786">
    <property type="entry name" value="6-phosphgluc_deHydtase"/>
</dbReference>
<dbReference type="PROSITE" id="PS00886">
    <property type="entry name" value="ILVD_EDD_1"/>
    <property type="match status" value="1"/>
</dbReference>
<feature type="domain" description="Dihydroxy-acid/6-phosphogluconate dehydratase N-terminal" evidence="9">
    <location>
        <begin position="71"/>
        <end position="382"/>
    </location>
</feature>
<dbReference type="GO" id="GO:0019521">
    <property type="term" value="P:D-gluconate metabolic process"/>
    <property type="evidence" value="ECO:0007669"/>
    <property type="project" value="UniProtKB-KW"/>
</dbReference>
<keyword evidence="2" id="KW-0004">4Fe-4S</keyword>
<dbReference type="GO" id="GO:0046872">
    <property type="term" value="F:metal ion binding"/>
    <property type="evidence" value="ECO:0007669"/>
    <property type="project" value="UniProtKB-KW"/>
</dbReference>
<dbReference type="SUPFAM" id="SSF143975">
    <property type="entry name" value="IlvD/EDD N-terminal domain-like"/>
    <property type="match status" value="1"/>
</dbReference>
<evidence type="ECO:0008006" key="12">
    <source>
        <dbReference type="Google" id="ProtNLM"/>
    </source>
</evidence>
<keyword evidence="5" id="KW-0411">Iron-sulfur</keyword>
<dbReference type="InterPro" id="IPR056740">
    <property type="entry name" value="ILV_EDD_C"/>
</dbReference>
<keyword evidence="7" id="KW-0456">Lyase</keyword>
<dbReference type="Pfam" id="PF24877">
    <property type="entry name" value="ILV_EDD_C"/>
    <property type="match status" value="1"/>
</dbReference>
<keyword evidence="4" id="KW-0408">Iron</keyword>
<evidence type="ECO:0000256" key="8">
    <source>
        <dbReference type="ARBA" id="ARBA00023277"/>
    </source>
</evidence>
<evidence type="ECO:0000256" key="5">
    <source>
        <dbReference type="ARBA" id="ARBA00023014"/>
    </source>
</evidence>
<keyword evidence="3" id="KW-0479">Metal-binding</keyword>
<keyword evidence="8" id="KW-0119">Carbohydrate metabolism</keyword>
<dbReference type="GO" id="GO:0051539">
    <property type="term" value="F:4 iron, 4 sulfur cluster binding"/>
    <property type="evidence" value="ECO:0007669"/>
    <property type="project" value="UniProtKB-KW"/>
</dbReference>
<dbReference type="InterPro" id="IPR000581">
    <property type="entry name" value="ILV_EDD_N"/>
</dbReference>